<organism evidence="1 2">
    <name type="scientific">Coniosporium tulheliwenetii</name>
    <dbReference type="NCBI Taxonomy" id="3383036"/>
    <lineage>
        <taxon>Eukaryota</taxon>
        <taxon>Fungi</taxon>
        <taxon>Dikarya</taxon>
        <taxon>Ascomycota</taxon>
        <taxon>Pezizomycotina</taxon>
        <taxon>Dothideomycetes</taxon>
        <taxon>Dothideomycetes incertae sedis</taxon>
        <taxon>Coniosporium</taxon>
    </lineage>
</organism>
<accession>A0ACC2Z837</accession>
<protein>
    <submittedName>
        <fullName evidence="1">Uncharacterized protein</fullName>
    </submittedName>
</protein>
<reference evidence="1" key="1">
    <citation type="submission" date="2022-10" db="EMBL/GenBank/DDBJ databases">
        <title>Culturing micro-colonial fungi from biological soil crusts in the Mojave desert and describing Neophaeococcomyces mojavensis, and introducing the new genera and species Taxawa tesnikishii.</title>
        <authorList>
            <person name="Kurbessoian T."/>
            <person name="Stajich J.E."/>
        </authorList>
    </citation>
    <scope>NUCLEOTIDE SEQUENCE</scope>
    <source>
        <strain evidence="1">JES_115</strain>
    </source>
</reference>
<evidence type="ECO:0000313" key="2">
    <source>
        <dbReference type="Proteomes" id="UP001172680"/>
    </source>
</evidence>
<dbReference type="Proteomes" id="UP001172680">
    <property type="component" value="Unassembled WGS sequence"/>
</dbReference>
<keyword evidence="2" id="KW-1185">Reference proteome</keyword>
<comment type="caution">
    <text evidence="1">The sequence shown here is derived from an EMBL/GenBank/DDBJ whole genome shotgun (WGS) entry which is preliminary data.</text>
</comment>
<sequence>MGAGFTLCWARRPFMLERLWVMRDEPHETGCVNRAKVVQMNKCTSSYRFIMESLAVKQKIMSRQMARDGIQRATYNGGEADDEEGPAAIVEWAPSFSYTKHLQRGADSLTVVLCTSFDLRPLLEQLTSDIWSGTQRVSKEEPIGAHNAANYDWEKKTKGTVKKVIRTQQSRDAAGDNTINEADKDVGSDLEDGPNEVAPLPSLLNFKIVEELIKGFYDQLEPGNLDVLNPEPFEKLLSLDTLGSATAPKAFPEIFQCIFLKRTAASIITRPDEF</sequence>
<name>A0ACC2Z837_9PEZI</name>
<evidence type="ECO:0000313" key="1">
    <source>
        <dbReference type="EMBL" id="KAJ9643381.1"/>
    </source>
</evidence>
<proteinExistence type="predicted"/>
<dbReference type="EMBL" id="JAPDRP010000011">
    <property type="protein sequence ID" value="KAJ9643381.1"/>
    <property type="molecule type" value="Genomic_DNA"/>
</dbReference>
<gene>
    <name evidence="1" type="ORF">H2199_004060</name>
</gene>